<evidence type="ECO:0000256" key="1">
    <source>
        <dbReference type="SAM" id="MobiDB-lite"/>
    </source>
</evidence>
<evidence type="ECO:0000313" key="2">
    <source>
        <dbReference type="EMBL" id="EZA51114.1"/>
    </source>
</evidence>
<feature type="compositionally biased region" description="Basic and acidic residues" evidence="1">
    <location>
        <begin position="79"/>
        <end position="109"/>
    </location>
</feature>
<accession>A0A026W7Y2</accession>
<reference evidence="2 3" key="1">
    <citation type="journal article" date="2014" name="Curr. Biol.">
        <title>The genome of the clonal raider ant Cerapachys biroi.</title>
        <authorList>
            <person name="Oxley P.R."/>
            <person name="Ji L."/>
            <person name="Fetter-Pruneda I."/>
            <person name="McKenzie S.K."/>
            <person name="Li C."/>
            <person name="Hu H."/>
            <person name="Zhang G."/>
            <person name="Kronauer D.J."/>
        </authorList>
    </citation>
    <scope>NUCLEOTIDE SEQUENCE [LARGE SCALE GENOMIC DNA]</scope>
</reference>
<name>A0A026W7Y2_OOCBI</name>
<keyword evidence="3" id="KW-1185">Reference proteome</keyword>
<dbReference type="AlphaFoldDB" id="A0A026W7Y2"/>
<proteinExistence type="predicted"/>
<organism evidence="2 3">
    <name type="scientific">Ooceraea biroi</name>
    <name type="common">Clonal raider ant</name>
    <name type="synonym">Cerapachys biroi</name>
    <dbReference type="NCBI Taxonomy" id="2015173"/>
    <lineage>
        <taxon>Eukaryota</taxon>
        <taxon>Metazoa</taxon>
        <taxon>Ecdysozoa</taxon>
        <taxon>Arthropoda</taxon>
        <taxon>Hexapoda</taxon>
        <taxon>Insecta</taxon>
        <taxon>Pterygota</taxon>
        <taxon>Neoptera</taxon>
        <taxon>Endopterygota</taxon>
        <taxon>Hymenoptera</taxon>
        <taxon>Apocrita</taxon>
        <taxon>Aculeata</taxon>
        <taxon>Formicoidea</taxon>
        <taxon>Formicidae</taxon>
        <taxon>Dorylinae</taxon>
        <taxon>Ooceraea</taxon>
    </lineage>
</organism>
<dbReference type="EMBL" id="KK107419">
    <property type="protein sequence ID" value="EZA51114.1"/>
    <property type="molecule type" value="Genomic_DNA"/>
</dbReference>
<protein>
    <submittedName>
        <fullName evidence="2">Uncharacterized protein</fullName>
    </submittedName>
</protein>
<feature type="region of interest" description="Disordered" evidence="1">
    <location>
        <begin position="59"/>
        <end position="132"/>
    </location>
</feature>
<dbReference type="Proteomes" id="UP000053097">
    <property type="component" value="Unassembled WGS sequence"/>
</dbReference>
<sequence length="132" mass="14688">METTICRWQLNRVLQNGEIVSPEDPGSSEFARLRCGWRPAGWLAGCTLSHRCRWAGSAGLPGNQTARLPSADRSGCGGVRDHACQTARKKERERERPTVGHRRATEGRRWWGRARRALGEEGPPQAALESTQ</sequence>
<evidence type="ECO:0000313" key="3">
    <source>
        <dbReference type="Proteomes" id="UP000053097"/>
    </source>
</evidence>
<gene>
    <name evidence="2" type="ORF">X777_10402</name>
</gene>